<dbReference type="EMBL" id="CP060122">
    <property type="protein sequence ID" value="QNG46830.1"/>
    <property type="molecule type" value="Genomic_DNA"/>
</dbReference>
<dbReference type="AlphaFoldDB" id="A0A0J9CW24"/>
<feature type="region of interest" description="Disordered" evidence="1">
    <location>
        <begin position="296"/>
        <end position="321"/>
    </location>
</feature>
<evidence type="ECO:0000313" key="2">
    <source>
        <dbReference type="EMBL" id="ATP21025.1"/>
    </source>
</evidence>
<evidence type="ECO:0000256" key="1">
    <source>
        <dbReference type="SAM" id="MobiDB-lite"/>
    </source>
</evidence>
<evidence type="ECO:0000313" key="4">
    <source>
        <dbReference type="Proteomes" id="UP000037029"/>
    </source>
</evidence>
<dbReference type="Proteomes" id="UP000037029">
    <property type="component" value="Chromosome"/>
</dbReference>
<reference evidence="2 4" key="1">
    <citation type="submission" date="2017-04" db="EMBL/GenBank/DDBJ databases">
        <title>Characterization, genome and methylation analysis of a phthalic acid esters degrading strain Sphingobium yanoikuyae SHJ.</title>
        <authorList>
            <person name="Feng L."/>
        </authorList>
    </citation>
    <scope>NUCLEOTIDE SEQUENCE [LARGE SCALE GENOMIC DNA]</scope>
    <source>
        <strain evidence="2 4">SHJ</strain>
    </source>
</reference>
<proteinExistence type="predicted"/>
<dbReference type="EMBL" id="CP020925">
    <property type="protein sequence ID" value="ATP21025.1"/>
    <property type="molecule type" value="Genomic_DNA"/>
</dbReference>
<sequence length="321" mass="34602">MDFRVIEEWLSDAPERHAMPKEQQNATTAAIGAAAKTAAASGVEAFDLARLEMATGPQAEEYRPFRTLTRAELVRAAAEIRTVQDKLRYRDDTIAVDPALERAVLTLGDAGMPLNEHRFAATERAFVRAEIYEAANGALSPNEKARMILYDVATQEEARGLELIGRGGVLSVSRGMAIAKPAQELVSSMGIRTLEKDGLGQKDITMAAVGRYERVSEFHRAGIDLGATWARTGGPGAAALDARLERLASRAPEPVPNGLDRESEITGGDAEGTYLSEAVTRGIASQASDIKFELAIKPKGRTDPDASEQHSFAMPRGRGRD</sequence>
<evidence type="ECO:0000313" key="5">
    <source>
        <dbReference type="Proteomes" id="UP000515377"/>
    </source>
</evidence>
<protein>
    <submittedName>
        <fullName evidence="2">Uncharacterized protein</fullName>
    </submittedName>
</protein>
<name>A0A0J9CW24_SPHYA</name>
<accession>A0A0J9CW24</accession>
<dbReference type="RefSeq" id="WP_004210829.1">
    <property type="nucleotide sequence ID" value="NZ_CP020925.1"/>
</dbReference>
<gene>
    <name evidence="2" type="ORF">BV87_23305</name>
    <name evidence="3" type="ORF">H3V42_04050</name>
</gene>
<evidence type="ECO:0000313" key="3">
    <source>
        <dbReference type="EMBL" id="QNG46830.1"/>
    </source>
</evidence>
<dbReference type="Proteomes" id="UP000515377">
    <property type="component" value="Chromosome"/>
</dbReference>
<feature type="compositionally biased region" description="Basic and acidic residues" evidence="1">
    <location>
        <begin position="296"/>
        <end position="308"/>
    </location>
</feature>
<reference evidence="3 5" key="2">
    <citation type="submission" date="2020-07" db="EMBL/GenBank/DDBJ databases">
        <title>Whole genome sequence of Sphingobium yanoikuyae A3.</title>
        <authorList>
            <person name="Han S.-S."/>
        </authorList>
    </citation>
    <scope>NUCLEOTIDE SEQUENCE [LARGE SCALE GENOMIC DNA]</scope>
    <source>
        <strain evidence="3 5">A3</strain>
    </source>
</reference>
<organism evidence="2 4">
    <name type="scientific">Sphingobium yanoikuyae</name>
    <name type="common">Sphingomonas yanoikuyae</name>
    <dbReference type="NCBI Taxonomy" id="13690"/>
    <lineage>
        <taxon>Bacteria</taxon>
        <taxon>Pseudomonadati</taxon>
        <taxon>Pseudomonadota</taxon>
        <taxon>Alphaproteobacteria</taxon>
        <taxon>Sphingomonadales</taxon>
        <taxon>Sphingomonadaceae</taxon>
        <taxon>Sphingobium</taxon>
    </lineage>
</organism>